<evidence type="ECO:0000313" key="1">
    <source>
        <dbReference type="EMBL" id="UOQ94667.1"/>
    </source>
</evidence>
<organism evidence="1 2">
    <name type="scientific">Halobacillus shinanisalinarum</name>
    <dbReference type="NCBI Taxonomy" id="2932258"/>
    <lineage>
        <taxon>Bacteria</taxon>
        <taxon>Bacillati</taxon>
        <taxon>Bacillota</taxon>
        <taxon>Bacilli</taxon>
        <taxon>Bacillales</taxon>
        <taxon>Bacillaceae</taxon>
        <taxon>Halobacillus</taxon>
    </lineage>
</organism>
<reference evidence="1 2" key="1">
    <citation type="submission" date="2022-04" db="EMBL/GenBank/DDBJ databases">
        <title>Halobacillus sp. isolated from saltern.</title>
        <authorList>
            <person name="Won M."/>
            <person name="Lee C.-M."/>
            <person name="Woen H.-Y."/>
            <person name="Kwon S.-W."/>
        </authorList>
    </citation>
    <scope>NUCLEOTIDE SEQUENCE [LARGE SCALE GENOMIC DNA]</scope>
    <source>
        <strain evidence="1 2">SSTM10-2</strain>
    </source>
</reference>
<sequence>MKVVKCVFCNKPTDQLRVVPITKDQKLWAKLCLECCDFYIMLFEDDPVQS</sequence>
<gene>
    <name evidence="1" type="ORF">MUO14_06890</name>
</gene>
<dbReference type="Proteomes" id="UP000831880">
    <property type="component" value="Chromosome"/>
</dbReference>
<proteinExistence type="predicted"/>
<accession>A0ABY4H514</accession>
<keyword evidence="2" id="KW-1185">Reference proteome</keyword>
<name>A0ABY4H514_9BACI</name>
<evidence type="ECO:0000313" key="2">
    <source>
        <dbReference type="Proteomes" id="UP000831880"/>
    </source>
</evidence>
<protein>
    <recommendedName>
        <fullName evidence="3">SR1 protein</fullName>
    </recommendedName>
</protein>
<dbReference type="RefSeq" id="WP_244754510.1">
    <property type="nucleotide sequence ID" value="NZ_CP095074.1"/>
</dbReference>
<dbReference type="EMBL" id="CP095074">
    <property type="protein sequence ID" value="UOQ94667.1"/>
    <property type="molecule type" value="Genomic_DNA"/>
</dbReference>
<evidence type="ECO:0008006" key="3">
    <source>
        <dbReference type="Google" id="ProtNLM"/>
    </source>
</evidence>